<keyword evidence="3" id="KW-1185">Reference proteome</keyword>
<name>A0AAN8PY55_PATCE</name>
<evidence type="ECO:0000313" key="3">
    <source>
        <dbReference type="Proteomes" id="UP001347796"/>
    </source>
</evidence>
<sequence>MFSVKLIIFLAAIQSFHCLPAVSQRRVSSAHQFSNADSLRCMQATERCMAPLNFLRDAFVKLDFSSVTASQVNGFCSAHLEQAKTCLRDIVCIIPMPHLKVISRLITWLCSTKDDFIKSKSCFTSESFRVHAKPCFTPPTMMCTSGNCPTPYTSLASCLTPYLQQDQDCTSEHISYIARYFQNLDMRNV</sequence>
<evidence type="ECO:0000256" key="1">
    <source>
        <dbReference type="SAM" id="SignalP"/>
    </source>
</evidence>
<dbReference type="EMBL" id="JAZGQO010000006">
    <property type="protein sequence ID" value="KAK6185804.1"/>
    <property type="molecule type" value="Genomic_DNA"/>
</dbReference>
<keyword evidence="1" id="KW-0732">Signal</keyword>
<accession>A0AAN8PY55</accession>
<feature type="chain" id="PRO_5042851576" evidence="1">
    <location>
        <begin position="19"/>
        <end position="189"/>
    </location>
</feature>
<dbReference type="Proteomes" id="UP001347796">
    <property type="component" value="Unassembled WGS sequence"/>
</dbReference>
<dbReference type="AlphaFoldDB" id="A0AAN8PY55"/>
<proteinExistence type="predicted"/>
<comment type="caution">
    <text evidence="2">The sequence shown here is derived from an EMBL/GenBank/DDBJ whole genome shotgun (WGS) entry which is preliminary data.</text>
</comment>
<organism evidence="2 3">
    <name type="scientific">Patella caerulea</name>
    <name type="common">Rayed Mediterranean limpet</name>
    <dbReference type="NCBI Taxonomy" id="87958"/>
    <lineage>
        <taxon>Eukaryota</taxon>
        <taxon>Metazoa</taxon>
        <taxon>Spiralia</taxon>
        <taxon>Lophotrochozoa</taxon>
        <taxon>Mollusca</taxon>
        <taxon>Gastropoda</taxon>
        <taxon>Patellogastropoda</taxon>
        <taxon>Patelloidea</taxon>
        <taxon>Patellidae</taxon>
        <taxon>Patella</taxon>
    </lineage>
</organism>
<gene>
    <name evidence="2" type="ORF">SNE40_007954</name>
</gene>
<protein>
    <submittedName>
        <fullName evidence="2">Uncharacterized protein</fullName>
    </submittedName>
</protein>
<reference evidence="2 3" key="1">
    <citation type="submission" date="2024-01" db="EMBL/GenBank/DDBJ databases">
        <title>The genome of the rayed Mediterranean limpet Patella caerulea (Linnaeus, 1758).</title>
        <authorList>
            <person name="Anh-Thu Weber A."/>
            <person name="Halstead-Nussloch G."/>
        </authorList>
    </citation>
    <scope>NUCLEOTIDE SEQUENCE [LARGE SCALE GENOMIC DNA]</scope>
    <source>
        <strain evidence="2">AATW-2023a</strain>
        <tissue evidence="2">Whole specimen</tissue>
    </source>
</reference>
<evidence type="ECO:0000313" key="2">
    <source>
        <dbReference type="EMBL" id="KAK6185804.1"/>
    </source>
</evidence>
<feature type="signal peptide" evidence="1">
    <location>
        <begin position="1"/>
        <end position="18"/>
    </location>
</feature>